<name>A0A1G9ND79_9RHOB</name>
<dbReference type="CDD" id="cd04301">
    <property type="entry name" value="NAT_SF"/>
    <property type="match status" value="1"/>
</dbReference>
<dbReference type="InterPro" id="IPR050680">
    <property type="entry name" value="YpeA/RimI_acetyltransf"/>
</dbReference>
<evidence type="ECO:0000313" key="5">
    <source>
        <dbReference type="Proteomes" id="UP000199382"/>
    </source>
</evidence>
<dbReference type="InterPro" id="IPR000182">
    <property type="entry name" value="GNAT_dom"/>
</dbReference>
<dbReference type="STRING" id="571298.SAMN04488026_11217"/>
<dbReference type="AlphaFoldDB" id="A0A1G9ND79"/>
<accession>A0A1G9ND79</accession>
<sequence length="221" mass="24033">MSQAEAVVPVPLAPPLRPFRMDDAATVAQLNDMASGGLLLSGWIRKAGSDGDPWELGRLQQIDQMNSGWIMIVLDQEQGVEAVLMGQPLPAEPVSVDDVDAEWVPLVELENLVPGAWCLHVIATLPEYRGKGHGARLMDIAETIARAGGHEHLALVVSDANGEAIRLYQRCGFSENARRPMIKGDWDGPGQDWVLMVKPTEAIVEERINPDHASIPKRPSG</sequence>
<dbReference type="EMBL" id="FNEK01000121">
    <property type="protein sequence ID" value="SDL84458.1"/>
    <property type="molecule type" value="Genomic_DNA"/>
</dbReference>
<evidence type="ECO:0000256" key="1">
    <source>
        <dbReference type="ARBA" id="ARBA00022679"/>
    </source>
</evidence>
<keyword evidence="5" id="KW-1185">Reference proteome</keyword>
<organism evidence="4 5">
    <name type="scientific">Aliiruegeria lutimaris</name>
    <dbReference type="NCBI Taxonomy" id="571298"/>
    <lineage>
        <taxon>Bacteria</taxon>
        <taxon>Pseudomonadati</taxon>
        <taxon>Pseudomonadota</taxon>
        <taxon>Alphaproteobacteria</taxon>
        <taxon>Rhodobacterales</taxon>
        <taxon>Roseobacteraceae</taxon>
        <taxon>Aliiruegeria</taxon>
    </lineage>
</organism>
<dbReference type="Gene3D" id="3.40.630.30">
    <property type="match status" value="1"/>
</dbReference>
<dbReference type="OrthoDB" id="9788924at2"/>
<evidence type="ECO:0000256" key="2">
    <source>
        <dbReference type="ARBA" id="ARBA00023315"/>
    </source>
</evidence>
<dbReference type="PROSITE" id="PS51186">
    <property type="entry name" value="GNAT"/>
    <property type="match status" value="1"/>
</dbReference>
<dbReference type="PANTHER" id="PTHR43420">
    <property type="entry name" value="ACETYLTRANSFERASE"/>
    <property type="match status" value="1"/>
</dbReference>
<dbReference type="Pfam" id="PF00583">
    <property type="entry name" value="Acetyltransf_1"/>
    <property type="match status" value="1"/>
</dbReference>
<gene>
    <name evidence="4" type="ORF">SAMN04488026_11217</name>
</gene>
<dbReference type="GO" id="GO:0016747">
    <property type="term" value="F:acyltransferase activity, transferring groups other than amino-acyl groups"/>
    <property type="evidence" value="ECO:0007669"/>
    <property type="project" value="InterPro"/>
</dbReference>
<feature type="domain" description="N-acetyltransferase" evidence="3">
    <location>
        <begin position="14"/>
        <end position="201"/>
    </location>
</feature>
<dbReference type="SUPFAM" id="SSF55729">
    <property type="entry name" value="Acyl-CoA N-acyltransferases (Nat)"/>
    <property type="match status" value="1"/>
</dbReference>
<reference evidence="4 5" key="1">
    <citation type="submission" date="2016-10" db="EMBL/GenBank/DDBJ databases">
        <authorList>
            <person name="de Groot N.N."/>
        </authorList>
    </citation>
    <scope>NUCLEOTIDE SEQUENCE [LARGE SCALE GENOMIC DNA]</scope>
    <source>
        <strain evidence="4 5">DSM 25294</strain>
    </source>
</reference>
<dbReference type="Proteomes" id="UP000199382">
    <property type="component" value="Unassembled WGS sequence"/>
</dbReference>
<evidence type="ECO:0000259" key="3">
    <source>
        <dbReference type="PROSITE" id="PS51186"/>
    </source>
</evidence>
<keyword evidence="1 4" id="KW-0808">Transferase</keyword>
<evidence type="ECO:0000313" key="4">
    <source>
        <dbReference type="EMBL" id="SDL84458.1"/>
    </source>
</evidence>
<proteinExistence type="predicted"/>
<dbReference type="InterPro" id="IPR016181">
    <property type="entry name" value="Acyl_CoA_acyltransferase"/>
</dbReference>
<protein>
    <submittedName>
        <fullName evidence="4">Acetyltransferase (GNAT) family protein</fullName>
    </submittedName>
</protein>
<keyword evidence="2" id="KW-0012">Acyltransferase</keyword>